<evidence type="ECO:0000313" key="3">
    <source>
        <dbReference type="Proteomes" id="UP001472677"/>
    </source>
</evidence>
<reference evidence="2 3" key="1">
    <citation type="journal article" date="2024" name="G3 (Bethesda)">
        <title>Genome assembly of Hibiscus sabdariffa L. provides insights into metabolisms of medicinal natural products.</title>
        <authorList>
            <person name="Kim T."/>
        </authorList>
    </citation>
    <scope>NUCLEOTIDE SEQUENCE [LARGE SCALE GENOMIC DNA]</scope>
    <source>
        <strain evidence="2">TK-2024</strain>
        <tissue evidence="2">Old leaves</tissue>
    </source>
</reference>
<protein>
    <submittedName>
        <fullName evidence="2">Uncharacterized protein</fullName>
    </submittedName>
</protein>
<name>A0ABR2AD41_9ROSI</name>
<dbReference type="Proteomes" id="UP001472677">
    <property type="component" value="Unassembled WGS sequence"/>
</dbReference>
<gene>
    <name evidence="2" type="ORF">V6N12_059837</name>
</gene>
<keyword evidence="1" id="KW-1133">Transmembrane helix</keyword>
<evidence type="ECO:0000256" key="1">
    <source>
        <dbReference type="SAM" id="Phobius"/>
    </source>
</evidence>
<comment type="caution">
    <text evidence="2">The sequence shown here is derived from an EMBL/GenBank/DDBJ whole genome shotgun (WGS) entry which is preliminary data.</text>
</comment>
<feature type="transmembrane region" description="Helical" evidence="1">
    <location>
        <begin position="20"/>
        <end position="42"/>
    </location>
</feature>
<accession>A0ABR2AD41</accession>
<organism evidence="2 3">
    <name type="scientific">Hibiscus sabdariffa</name>
    <name type="common">roselle</name>
    <dbReference type="NCBI Taxonomy" id="183260"/>
    <lineage>
        <taxon>Eukaryota</taxon>
        <taxon>Viridiplantae</taxon>
        <taxon>Streptophyta</taxon>
        <taxon>Embryophyta</taxon>
        <taxon>Tracheophyta</taxon>
        <taxon>Spermatophyta</taxon>
        <taxon>Magnoliopsida</taxon>
        <taxon>eudicotyledons</taxon>
        <taxon>Gunneridae</taxon>
        <taxon>Pentapetalae</taxon>
        <taxon>rosids</taxon>
        <taxon>malvids</taxon>
        <taxon>Malvales</taxon>
        <taxon>Malvaceae</taxon>
        <taxon>Malvoideae</taxon>
        <taxon>Hibiscus</taxon>
    </lineage>
</organism>
<keyword evidence="1" id="KW-0472">Membrane</keyword>
<keyword evidence="3" id="KW-1185">Reference proteome</keyword>
<proteinExistence type="predicted"/>
<sequence>MFHSPLSAATLNIHIDPPSPSFFGILLLHLAGIASSSNLVTVNNRGMSPSPKLFPLQYERHPTLCRGYGITGHSLEFCSTFKPMLNTKVQYDDWIRYIPPKKQEAIPCSKGIIRYLNGASSCNPKTTINGKTLNIPQPIEEVKVPNMVVDVESTNDQLIPWLLTPPPR</sequence>
<dbReference type="EMBL" id="JBBPBM010000813">
    <property type="protein sequence ID" value="KAK8491032.1"/>
    <property type="molecule type" value="Genomic_DNA"/>
</dbReference>
<keyword evidence="1" id="KW-0812">Transmembrane</keyword>
<evidence type="ECO:0000313" key="2">
    <source>
        <dbReference type="EMBL" id="KAK8491032.1"/>
    </source>
</evidence>